<organism evidence="13 14">
    <name type="scientific">Clavelina lepadiformis</name>
    <name type="common">Light-bulb sea squirt</name>
    <name type="synonym">Ascidia lepadiformis</name>
    <dbReference type="NCBI Taxonomy" id="159417"/>
    <lineage>
        <taxon>Eukaryota</taxon>
        <taxon>Metazoa</taxon>
        <taxon>Chordata</taxon>
        <taxon>Tunicata</taxon>
        <taxon>Ascidiacea</taxon>
        <taxon>Aplousobranchia</taxon>
        <taxon>Clavelinidae</taxon>
        <taxon>Clavelina</taxon>
    </lineage>
</organism>
<dbReference type="InterPro" id="IPR000990">
    <property type="entry name" value="Innexin"/>
</dbReference>
<evidence type="ECO:0000256" key="9">
    <source>
        <dbReference type="ARBA" id="ARBA00023136"/>
    </source>
</evidence>
<dbReference type="PANTHER" id="PTHR15759:SF6">
    <property type="entry name" value="INNEXIN"/>
    <property type="match status" value="1"/>
</dbReference>
<keyword evidence="3 12" id="KW-0813">Transport</keyword>
<dbReference type="EMBL" id="CAWYQH010000141">
    <property type="protein sequence ID" value="CAK8694156.1"/>
    <property type="molecule type" value="Genomic_DNA"/>
</dbReference>
<dbReference type="PANTHER" id="PTHR15759">
    <property type="entry name" value="PANNEXIN"/>
    <property type="match status" value="1"/>
</dbReference>
<evidence type="ECO:0000313" key="13">
    <source>
        <dbReference type="EMBL" id="CAK8694156.1"/>
    </source>
</evidence>
<protein>
    <recommendedName>
        <fullName evidence="12">Innexin</fullName>
    </recommendedName>
</protein>
<keyword evidence="4" id="KW-1003">Cell membrane</keyword>
<name>A0ABP0GT75_CLALP</name>
<evidence type="ECO:0000256" key="2">
    <source>
        <dbReference type="ARBA" id="ARBA00004651"/>
    </source>
</evidence>
<comment type="similarity">
    <text evidence="12">Belongs to the pannexin family.</text>
</comment>
<feature type="transmembrane region" description="Helical" evidence="12">
    <location>
        <begin position="469"/>
        <end position="493"/>
    </location>
</feature>
<evidence type="ECO:0000256" key="4">
    <source>
        <dbReference type="ARBA" id="ARBA00022475"/>
    </source>
</evidence>
<evidence type="ECO:0000256" key="11">
    <source>
        <dbReference type="ARBA" id="ARBA00023303"/>
    </source>
</evidence>
<keyword evidence="10" id="KW-0325">Glycoprotein</keyword>
<reference evidence="13 14" key="1">
    <citation type="submission" date="2024-02" db="EMBL/GenBank/DDBJ databases">
        <authorList>
            <person name="Daric V."/>
            <person name="Darras S."/>
        </authorList>
    </citation>
    <scope>NUCLEOTIDE SEQUENCE [LARGE SCALE GENOMIC DNA]</scope>
</reference>
<evidence type="ECO:0000256" key="8">
    <source>
        <dbReference type="ARBA" id="ARBA00023065"/>
    </source>
</evidence>
<sequence length="563" mass="64230">MVYVHVNGKPIKIGFAPIQNILNVCKNKTQNDFKVRIEALVRNKIENPFGAAISTTAARLEELSKQHEAEIVIELGMDRLLKWVGVYLLLAMAIVVKVVDFIGNPNLTCYPANHTPSIKREFIAFANTYCWEAWNVVANPMDICPNLTTQADLPLLESPEKLKFLVQWLPYFIILQVFLFALPNAFWHFRVGAPLMGHLKFIQLLLEDIFEELQDINLLPLKDEAYDENSSHLDFRRKYKVSGQQQDSPDVGHEVCCGAKKSRCKDKPIDDVTRVEVEEEQLVDGSIEDKTVCCICCFQDCKKCESCRKSKHCRKKRADETKLNNGYFCLSSCKPTTWARFISGDMMDKNLFSMFCFENFSSLQQLPYILSVFQLSGVKVEDEIGELEPPLKSLLHHWCHKNNFKNRFLVTMYLLKHIATSLFSLVMLGLLIGWLIAISHDISTSETFRCQLPHYDLCVLCTIKRKREILAIICLDIAITVIVFVLSVTHWLMTRCSSEKAVSKFFEDLKKTSNVALKAAKESRKVNKEKEQLHLVEQVTSVIAGIKNDNSKISITLSCADSI</sequence>
<keyword evidence="8 12" id="KW-0406">Ion transport</keyword>
<evidence type="ECO:0000256" key="6">
    <source>
        <dbReference type="ARBA" id="ARBA00022824"/>
    </source>
</evidence>
<evidence type="ECO:0000256" key="12">
    <source>
        <dbReference type="RuleBase" id="RU010713"/>
    </source>
</evidence>
<evidence type="ECO:0000256" key="10">
    <source>
        <dbReference type="ARBA" id="ARBA00023180"/>
    </source>
</evidence>
<dbReference type="Pfam" id="PF00876">
    <property type="entry name" value="Innexin"/>
    <property type="match status" value="1"/>
</dbReference>
<dbReference type="PROSITE" id="PS51013">
    <property type="entry name" value="PANNEXIN"/>
    <property type="match status" value="1"/>
</dbReference>
<proteinExistence type="inferred from homology"/>
<keyword evidence="9 12" id="KW-0472">Membrane</keyword>
<keyword evidence="7 12" id="KW-1133">Transmembrane helix</keyword>
<feature type="transmembrane region" description="Helical" evidence="12">
    <location>
        <begin position="80"/>
        <end position="99"/>
    </location>
</feature>
<evidence type="ECO:0000256" key="1">
    <source>
        <dbReference type="ARBA" id="ARBA00004477"/>
    </source>
</evidence>
<comment type="subcellular location">
    <subcellularLocation>
        <location evidence="2 12">Cell membrane</location>
        <topology evidence="2 12">Multi-pass membrane protein</topology>
    </subcellularLocation>
    <subcellularLocation>
        <location evidence="1">Endoplasmic reticulum membrane</location>
        <topology evidence="1">Multi-pass membrane protein</topology>
    </subcellularLocation>
</comment>
<keyword evidence="5 12" id="KW-0812">Transmembrane</keyword>
<feature type="transmembrane region" description="Helical" evidence="12">
    <location>
        <begin position="413"/>
        <end position="437"/>
    </location>
</feature>
<feature type="transmembrane region" description="Helical" evidence="12">
    <location>
        <begin position="168"/>
        <end position="187"/>
    </location>
</feature>
<gene>
    <name evidence="12" type="primary">inx</name>
    <name evidence="13" type="ORF">CVLEPA_LOCUS27417</name>
</gene>
<dbReference type="InterPro" id="IPR039099">
    <property type="entry name" value="Pannexin"/>
</dbReference>
<dbReference type="Proteomes" id="UP001642483">
    <property type="component" value="Unassembled WGS sequence"/>
</dbReference>
<evidence type="ECO:0000256" key="7">
    <source>
        <dbReference type="ARBA" id="ARBA00022989"/>
    </source>
</evidence>
<keyword evidence="14" id="KW-1185">Reference proteome</keyword>
<accession>A0ABP0GT75</accession>
<comment type="function">
    <text evidence="12">Structural component of the gap junctions.</text>
</comment>
<comment type="caution">
    <text evidence="13">The sequence shown here is derived from an EMBL/GenBank/DDBJ whole genome shotgun (WGS) entry which is preliminary data.</text>
</comment>
<keyword evidence="11 12" id="KW-0407">Ion channel</keyword>
<evidence type="ECO:0000256" key="3">
    <source>
        <dbReference type="ARBA" id="ARBA00022448"/>
    </source>
</evidence>
<evidence type="ECO:0000313" key="14">
    <source>
        <dbReference type="Proteomes" id="UP001642483"/>
    </source>
</evidence>
<keyword evidence="6" id="KW-0256">Endoplasmic reticulum</keyword>
<evidence type="ECO:0000256" key="5">
    <source>
        <dbReference type="ARBA" id="ARBA00022692"/>
    </source>
</evidence>